<dbReference type="EMBL" id="ONZQ02000011">
    <property type="protein sequence ID" value="SPO04896.1"/>
    <property type="molecule type" value="Genomic_DNA"/>
</dbReference>
<reference evidence="2" key="1">
    <citation type="submission" date="2018-03" db="EMBL/GenBank/DDBJ databases">
        <authorList>
            <person name="Guldener U."/>
        </authorList>
    </citation>
    <scope>NUCLEOTIDE SEQUENCE</scope>
</reference>
<feature type="region of interest" description="Disordered" evidence="1">
    <location>
        <begin position="1"/>
        <end position="236"/>
    </location>
</feature>
<dbReference type="SUPFAM" id="SSF88697">
    <property type="entry name" value="PUA domain-like"/>
    <property type="match status" value="1"/>
</dbReference>
<feature type="region of interest" description="Disordered" evidence="1">
    <location>
        <begin position="254"/>
        <end position="491"/>
    </location>
</feature>
<feature type="compositionally biased region" description="Acidic residues" evidence="1">
    <location>
        <begin position="303"/>
        <end position="315"/>
    </location>
</feature>
<accession>A0AAE8N1X6</accession>
<feature type="region of interest" description="Disordered" evidence="1">
    <location>
        <begin position="716"/>
        <end position="802"/>
    </location>
</feature>
<dbReference type="AlphaFoldDB" id="A0AAE8N1X6"/>
<sequence>MSEKRAKGRAPASRVYKSSSPAPQQVHFPSRRTIVKTYGKQGTKQPLRQQTITQIDFLEPIHPEELDALEEAEARERELDSERGGKRKKRRVTEGAEGVRFEESEETGKGEAKERKRRRRTEGDGDWDAPSSSFHTQTLTQLYGDRTIRDSEDEDEVEVEGGVAVPGDGEKSPSVIPQTPLKKKTRVEIPSSQPSPCTPMLMRYSPLGPRVSPLKSRSTNVGSPLPTPKPMGKRVPRGIVVQDSFASGVTMSQVSAGGVKGGDSSQLLSSGGRKVASQAGGSAARDGEGTGSRKRVFERVEIPDSDDEDDDDDFDFTAQGDITSMTIPDTPTKRRGTTAQATQRTSVPSPKERRKDQDGENESEKENQDPSHRTGHKSPTEECAIVAPATQKTVVATPTKGQKGQHDENETEGEDQGEEENERHSYPVGPDTQFAMDFIVSSEENAASGSRKSSRTGARFSSSGPPPPSHSAHEYSARQITPKRNPKKGASALVHFSSPQVSLEDEDRSADQHKTQAYTQMGSQRVDIDVLRAMPTPTGRSDIFISIHPEHVATIASGAKDHEFRTWKMPVTVCRIWIYVTAPESRVRYMACVGPPKEAGQIGGEFGGLGNAEFNAGEGRAKYAYEILELYELNNPVSLKRMKESGWVVGPPQKYTFVPPVVVSQLQANLRCRVLPRSEEDEDEDEFGDRVEDSQIHDSQELEAQLLSDIAYSTQRNLAASSSQRTPRPRRADLPPSSGTRSSTRQRAAAARREEEGTARSDAIPCSQATTASDDSVARPADPSSSMPVFHDSGSPVRVPEGDWELSTSQLLGVSQLLPESLLRDCGPPEDFDL</sequence>
<gene>
    <name evidence="2" type="ORF">DNG_07581</name>
</gene>
<feature type="compositionally biased region" description="Polar residues" evidence="1">
    <location>
        <begin position="716"/>
        <end position="726"/>
    </location>
</feature>
<evidence type="ECO:0000313" key="2">
    <source>
        <dbReference type="EMBL" id="SPO04896.1"/>
    </source>
</evidence>
<organism evidence="2 3">
    <name type="scientific">Cephalotrichum gorgonifer</name>
    <dbReference type="NCBI Taxonomy" id="2041049"/>
    <lineage>
        <taxon>Eukaryota</taxon>
        <taxon>Fungi</taxon>
        <taxon>Dikarya</taxon>
        <taxon>Ascomycota</taxon>
        <taxon>Pezizomycotina</taxon>
        <taxon>Sordariomycetes</taxon>
        <taxon>Hypocreomycetidae</taxon>
        <taxon>Microascales</taxon>
        <taxon>Microascaceae</taxon>
        <taxon>Cephalotrichum</taxon>
    </lineage>
</organism>
<feature type="compositionally biased region" description="Basic and acidic residues" evidence="1">
    <location>
        <begin position="72"/>
        <end position="84"/>
    </location>
</feature>
<keyword evidence="3" id="KW-1185">Reference proteome</keyword>
<dbReference type="InterPro" id="IPR015947">
    <property type="entry name" value="PUA-like_sf"/>
</dbReference>
<feature type="compositionally biased region" description="Polar residues" evidence="1">
    <location>
        <begin position="390"/>
        <end position="402"/>
    </location>
</feature>
<protein>
    <submittedName>
        <fullName evidence="2">Uncharacterized protein</fullName>
    </submittedName>
</protein>
<evidence type="ECO:0000313" key="3">
    <source>
        <dbReference type="Proteomes" id="UP001187682"/>
    </source>
</evidence>
<feature type="compositionally biased region" description="Acidic residues" evidence="1">
    <location>
        <begin position="409"/>
        <end position="420"/>
    </location>
</feature>
<name>A0AAE8N1X6_9PEZI</name>
<dbReference type="Proteomes" id="UP001187682">
    <property type="component" value="Unassembled WGS sequence"/>
</dbReference>
<comment type="caution">
    <text evidence="2">The sequence shown here is derived from an EMBL/GenBank/DDBJ whole genome shotgun (WGS) entry which is preliminary data.</text>
</comment>
<feature type="region of interest" description="Disordered" evidence="1">
    <location>
        <begin position="674"/>
        <end position="696"/>
    </location>
</feature>
<feature type="compositionally biased region" description="Low complexity" evidence="1">
    <location>
        <begin position="737"/>
        <end position="749"/>
    </location>
</feature>
<proteinExistence type="predicted"/>
<feature type="compositionally biased region" description="Basic and acidic residues" evidence="1">
    <location>
        <begin position="92"/>
        <end position="114"/>
    </location>
</feature>
<evidence type="ECO:0000256" key="1">
    <source>
        <dbReference type="SAM" id="MobiDB-lite"/>
    </source>
</evidence>
<feature type="compositionally biased region" description="Polar residues" evidence="1">
    <location>
        <begin position="40"/>
        <end position="54"/>
    </location>
</feature>
<feature type="compositionally biased region" description="Polar residues" evidence="1">
    <location>
        <begin position="130"/>
        <end position="141"/>
    </location>
</feature>
<feature type="compositionally biased region" description="Basic and acidic residues" evidence="1">
    <location>
        <begin position="350"/>
        <end position="372"/>
    </location>
</feature>
<feature type="compositionally biased region" description="Polar residues" evidence="1">
    <location>
        <begin position="320"/>
        <end position="329"/>
    </location>
</feature>
<feature type="compositionally biased region" description="Low complexity" evidence="1">
    <location>
        <begin position="262"/>
        <end position="272"/>
    </location>
</feature>
<feature type="compositionally biased region" description="Polar residues" evidence="1">
    <location>
        <begin position="442"/>
        <end position="460"/>
    </location>
</feature>